<dbReference type="GO" id="GO:0030976">
    <property type="term" value="F:thiamine pyrophosphate binding"/>
    <property type="evidence" value="ECO:0007669"/>
    <property type="project" value="UniProtKB-UniRule"/>
</dbReference>
<dbReference type="GO" id="GO:0009234">
    <property type="term" value="P:menaquinone biosynthetic process"/>
    <property type="evidence" value="ECO:0007669"/>
    <property type="project" value="UniProtKB-UniRule"/>
</dbReference>
<feature type="domain" description="Thiamine pyrophosphate enzyme TPP-binding" evidence="8">
    <location>
        <begin position="437"/>
        <end position="551"/>
    </location>
</feature>
<comment type="function">
    <text evidence="7">Catalyzes the thiamine diphosphate-dependent decarboxylation of 2-oxoglutarate and the subsequent addition of the resulting succinic semialdehyde-thiamine pyrophosphate anion to isochorismate to yield 2-succinyl-5-enolpyruvyl-6-hydroxy-3-cyclohexene-1-carboxylate (SEPHCHC).</text>
</comment>
<keyword evidence="5 7" id="KW-0786">Thiamine pyrophosphate</keyword>
<comment type="pathway">
    <text evidence="7">Quinol/quinone metabolism; 1,4-dihydroxy-2-naphthoate biosynthesis; 1,4-dihydroxy-2-naphthoate from chorismate: step 2/7.</text>
</comment>
<dbReference type="EC" id="2.2.1.9" evidence="7"/>
<comment type="caution">
    <text evidence="11">The sequence shown here is derived from an EMBL/GenBank/DDBJ whole genome shotgun (WGS) entry which is preliminary data.</text>
</comment>
<dbReference type="CDD" id="cd02009">
    <property type="entry name" value="TPP_SHCHC_synthase"/>
    <property type="match status" value="1"/>
</dbReference>
<comment type="pathway">
    <text evidence="7">Quinol/quinone metabolism; menaquinone biosynthesis.</text>
</comment>
<comment type="cofactor">
    <cofactor evidence="7">
        <name>Mg(2+)</name>
        <dbReference type="ChEBI" id="CHEBI:18420"/>
    </cofactor>
    <cofactor evidence="7">
        <name>Mn(2+)</name>
        <dbReference type="ChEBI" id="CHEBI:29035"/>
    </cofactor>
</comment>
<protein>
    <recommendedName>
        <fullName evidence="7">2-succinyl-5-enolpyruvyl-6-hydroxy-3-cyclohexene-1-carboxylate synthase</fullName>
        <shortName evidence="7">SEPHCHC synthase</shortName>
        <ecNumber evidence="7">2.2.1.9</ecNumber>
    </recommendedName>
    <alternativeName>
        <fullName evidence="7">Menaquinone biosynthesis protein MenD</fullName>
    </alternativeName>
</protein>
<dbReference type="SUPFAM" id="SSF52518">
    <property type="entry name" value="Thiamin diphosphate-binding fold (THDP-binding)"/>
    <property type="match status" value="2"/>
</dbReference>
<dbReference type="PIRSF" id="PIRSF004983">
    <property type="entry name" value="MenD"/>
    <property type="match status" value="1"/>
</dbReference>
<sequence length="580" mass="64789">MGNQLALTHYLATFIEGLVRAGVEDVVISPGSRSTPIAILMEEHPTIKTWMNIDERSAAFFALGIAKASRKPVALLCTSGTAAANYFPAIVEATHSRVPLIVLTADRPHELRDVGAPQAINQIELYGKYSKWFVEMALPESTTNILHYAYSVATRAVSTSLSSPAGVVHLNFPLREPLLPNLEELQWNLIGIEKAVYSHAKQSLPEELVPLIQEIQDKKKGIIICGPHDQEAFPDAVVSLAEVLGYPVIADPLSQVRSGTHSKECIIDCYDTILKSTKMFQAMKPEVIIRFGAMPVSKLLMQFISQSDVSHQFIIDQDEGWRDPTFTGTHFVHMNEIDFCHQVSKMVEAVPQARESEYLNKWKVANEVVKPILRSKLTDFHFEGDVVRHLVNLLDEDMSLFIGNSMPIRDIDTFFFAQDRRIRLFANRGANGIDGIISTALGISTRVKRVILLVGDLTFYHDLNGLLASKMHSLPITVVLVNNNGGGIFSFLPQAKEEKNFEQLFGTPVDLDYEKVVSMYDGQFSRVSSWGEFEEAVSISFNSKQLSVIEVPTTDRSQNVLLHRQLWDQAVQQLDGLQEI</sequence>
<evidence type="ECO:0000256" key="7">
    <source>
        <dbReference type="HAMAP-Rule" id="MF_01659"/>
    </source>
</evidence>
<name>A0A6M0Q6N1_9BACI</name>
<keyword evidence="6 7" id="KW-0464">Manganese</keyword>
<evidence type="ECO:0000256" key="3">
    <source>
        <dbReference type="ARBA" id="ARBA00022723"/>
    </source>
</evidence>
<evidence type="ECO:0000313" key="11">
    <source>
        <dbReference type="EMBL" id="NEY72021.1"/>
    </source>
</evidence>
<dbReference type="AlphaFoldDB" id="A0A6M0Q6N1"/>
<dbReference type="Pfam" id="PF02775">
    <property type="entry name" value="TPP_enzyme_C"/>
    <property type="match status" value="1"/>
</dbReference>
<dbReference type="UniPathway" id="UPA00079"/>
<dbReference type="Pfam" id="PF16582">
    <property type="entry name" value="TPP_enzyme_M_2"/>
    <property type="match status" value="1"/>
</dbReference>
<dbReference type="Pfam" id="PF02776">
    <property type="entry name" value="TPP_enzyme_N"/>
    <property type="match status" value="1"/>
</dbReference>
<comment type="catalytic activity">
    <reaction evidence="7">
        <text>isochorismate + 2-oxoglutarate + H(+) = 5-enolpyruvoyl-6-hydroxy-2-succinyl-cyclohex-3-ene-1-carboxylate + CO2</text>
        <dbReference type="Rhea" id="RHEA:25593"/>
        <dbReference type="ChEBI" id="CHEBI:15378"/>
        <dbReference type="ChEBI" id="CHEBI:16526"/>
        <dbReference type="ChEBI" id="CHEBI:16810"/>
        <dbReference type="ChEBI" id="CHEBI:29780"/>
        <dbReference type="ChEBI" id="CHEBI:58818"/>
        <dbReference type="EC" id="2.2.1.9"/>
    </reaction>
</comment>
<evidence type="ECO:0000313" key="12">
    <source>
        <dbReference type="Proteomes" id="UP000481043"/>
    </source>
</evidence>
<dbReference type="RefSeq" id="WP_163179430.1">
    <property type="nucleotide sequence ID" value="NZ_JAAIWM010000002.1"/>
</dbReference>
<dbReference type="GO" id="GO:0070204">
    <property type="term" value="F:2-succinyl-5-enolpyruvyl-6-hydroxy-3-cyclohexene-1-carboxylic-acid synthase activity"/>
    <property type="evidence" value="ECO:0007669"/>
    <property type="project" value="UniProtKB-UniRule"/>
</dbReference>
<keyword evidence="3 7" id="KW-0479">Metal-binding</keyword>
<dbReference type="UniPathway" id="UPA01057">
    <property type="reaction ID" value="UER00164"/>
</dbReference>
<dbReference type="CDD" id="cd07037">
    <property type="entry name" value="TPP_PYR_MenD"/>
    <property type="match status" value="1"/>
</dbReference>
<dbReference type="InterPro" id="IPR004433">
    <property type="entry name" value="MenaQ_synth_MenD"/>
</dbReference>
<dbReference type="SUPFAM" id="SSF52467">
    <property type="entry name" value="DHS-like NAD/FAD-binding domain"/>
    <property type="match status" value="1"/>
</dbReference>
<comment type="subunit">
    <text evidence="7">Homodimer.</text>
</comment>
<keyword evidence="2 7" id="KW-0808">Transferase</keyword>
<dbReference type="PANTHER" id="PTHR42916">
    <property type="entry name" value="2-SUCCINYL-5-ENOLPYRUVYL-6-HYDROXY-3-CYCLOHEXENE-1-CARBOXYLATE SYNTHASE"/>
    <property type="match status" value="1"/>
</dbReference>
<dbReference type="HAMAP" id="MF_01659">
    <property type="entry name" value="MenD"/>
    <property type="match status" value="1"/>
</dbReference>
<organism evidence="11 12">
    <name type="scientific">Bacillus mesophilus</name>
    <dbReference type="NCBI Taxonomy" id="1808955"/>
    <lineage>
        <taxon>Bacteria</taxon>
        <taxon>Bacillati</taxon>
        <taxon>Bacillota</taxon>
        <taxon>Bacilli</taxon>
        <taxon>Bacillales</taxon>
        <taxon>Bacillaceae</taxon>
        <taxon>Bacillus</taxon>
    </lineage>
</organism>
<dbReference type="NCBIfam" id="TIGR00173">
    <property type="entry name" value="menD"/>
    <property type="match status" value="1"/>
</dbReference>
<evidence type="ECO:0000259" key="10">
    <source>
        <dbReference type="Pfam" id="PF16582"/>
    </source>
</evidence>
<feature type="domain" description="Thiamine pyrophosphate enzyme N-terminal TPP-binding" evidence="9">
    <location>
        <begin position="14"/>
        <end position="124"/>
    </location>
</feature>
<evidence type="ECO:0000256" key="2">
    <source>
        <dbReference type="ARBA" id="ARBA00022679"/>
    </source>
</evidence>
<dbReference type="Proteomes" id="UP000481043">
    <property type="component" value="Unassembled WGS sequence"/>
</dbReference>
<evidence type="ECO:0000259" key="9">
    <source>
        <dbReference type="Pfam" id="PF02776"/>
    </source>
</evidence>
<evidence type="ECO:0000256" key="4">
    <source>
        <dbReference type="ARBA" id="ARBA00022842"/>
    </source>
</evidence>
<dbReference type="InterPro" id="IPR029035">
    <property type="entry name" value="DHS-like_NAD/FAD-binding_dom"/>
</dbReference>
<dbReference type="InterPro" id="IPR032264">
    <property type="entry name" value="MenD_middle"/>
</dbReference>
<dbReference type="InterPro" id="IPR011766">
    <property type="entry name" value="TPP_enzyme_TPP-bd"/>
</dbReference>
<dbReference type="PANTHER" id="PTHR42916:SF1">
    <property type="entry name" value="PROTEIN PHYLLO, CHLOROPLASTIC"/>
    <property type="match status" value="1"/>
</dbReference>
<comment type="cofactor">
    <cofactor evidence="7">
        <name>thiamine diphosphate</name>
        <dbReference type="ChEBI" id="CHEBI:58937"/>
    </cofactor>
    <text evidence="7">Binds 1 thiamine pyrophosphate per subunit.</text>
</comment>
<dbReference type="Gene3D" id="3.40.50.970">
    <property type="match status" value="2"/>
</dbReference>
<evidence type="ECO:0000256" key="5">
    <source>
        <dbReference type="ARBA" id="ARBA00023052"/>
    </source>
</evidence>
<dbReference type="EMBL" id="JAAIWM010000002">
    <property type="protein sequence ID" value="NEY72021.1"/>
    <property type="molecule type" value="Genomic_DNA"/>
</dbReference>
<reference evidence="11 12" key="1">
    <citation type="submission" date="2020-02" db="EMBL/GenBank/DDBJ databases">
        <title>Bacillus aquiflavi sp. nov., isolated from yellow water of strong flavor Chinese baijiu in Yibin region of China.</title>
        <authorList>
            <person name="Xie J."/>
        </authorList>
    </citation>
    <scope>NUCLEOTIDE SEQUENCE [LARGE SCALE GENOMIC DNA]</scope>
    <source>
        <strain evidence="11 12">SA4</strain>
    </source>
</reference>
<dbReference type="GO" id="GO:0000287">
    <property type="term" value="F:magnesium ion binding"/>
    <property type="evidence" value="ECO:0007669"/>
    <property type="project" value="UniProtKB-UniRule"/>
</dbReference>
<gene>
    <name evidence="7 11" type="primary">menD</name>
    <name evidence="11" type="ORF">G4D63_09695</name>
</gene>
<dbReference type="GO" id="GO:0030145">
    <property type="term" value="F:manganese ion binding"/>
    <property type="evidence" value="ECO:0007669"/>
    <property type="project" value="UniProtKB-UniRule"/>
</dbReference>
<dbReference type="InterPro" id="IPR029061">
    <property type="entry name" value="THDP-binding"/>
</dbReference>
<proteinExistence type="inferred from homology"/>
<keyword evidence="1 7" id="KW-0474">Menaquinone biosynthesis</keyword>
<comment type="similarity">
    <text evidence="7">Belongs to the TPP enzyme family. MenD subfamily.</text>
</comment>
<evidence type="ECO:0000256" key="1">
    <source>
        <dbReference type="ARBA" id="ARBA00022428"/>
    </source>
</evidence>
<keyword evidence="12" id="KW-1185">Reference proteome</keyword>
<evidence type="ECO:0000259" key="8">
    <source>
        <dbReference type="Pfam" id="PF02775"/>
    </source>
</evidence>
<dbReference type="InterPro" id="IPR012001">
    <property type="entry name" value="Thiamin_PyroP_enz_TPP-bd_dom"/>
</dbReference>
<keyword evidence="4 7" id="KW-0460">Magnesium</keyword>
<accession>A0A6M0Q6N1</accession>
<evidence type="ECO:0000256" key="6">
    <source>
        <dbReference type="ARBA" id="ARBA00023211"/>
    </source>
</evidence>
<dbReference type="Gene3D" id="3.40.50.1220">
    <property type="entry name" value="TPP-binding domain"/>
    <property type="match status" value="1"/>
</dbReference>
<feature type="domain" description="Menaquinone biosynthesis protein MenD middle" evidence="10">
    <location>
        <begin position="218"/>
        <end position="402"/>
    </location>
</feature>